<dbReference type="SMART" id="SM00267">
    <property type="entry name" value="GGDEF"/>
    <property type="match status" value="1"/>
</dbReference>
<dbReference type="Gene3D" id="3.20.20.450">
    <property type="entry name" value="EAL domain"/>
    <property type="match status" value="1"/>
</dbReference>
<dbReference type="InterPro" id="IPR035919">
    <property type="entry name" value="EAL_sf"/>
</dbReference>
<evidence type="ECO:0000313" key="3">
    <source>
        <dbReference type="EMBL" id="VAX05369.1"/>
    </source>
</evidence>
<dbReference type="InterPro" id="IPR043128">
    <property type="entry name" value="Rev_trsase/Diguanyl_cyclase"/>
</dbReference>
<proteinExistence type="predicted"/>
<dbReference type="SUPFAM" id="SSF54631">
    <property type="entry name" value="CBS-domain pair"/>
    <property type="match status" value="1"/>
</dbReference>
<dbReference type="SMART" id="SM00052">
    <property type="entry name" value="EAL"/>
    <property type="match status" value="1"/>
</dbReference>
<dbReference type="PANTHER" id="PTHR33121">
    <property type="entry name" value="CYCLIC DI-GMP PHOSPHODIESTERASE PDEF"/>
    <property type="match status" value="1"/>
</dbReference>
<accession>A0A3B1AHH6</accession>
<evidence type="ECO:0000259" key="2">
    <source>
        <dbReference type="PROSITE" id="PS50887"/>
    </source>
</evidence>
<dbReference type="AlphaFoldDB" id="A0A3B1AHH6"/>
<dbReference type="PROSITE" id="PS50883">
    <property type="entry name" value="EAL"/>
    <property type="match status" value="1"/>
</dbReference>
<feature type="domain" description="GGDEF" evidence="2">
    <location>
        <begin position="432"/>
        <end position="583"/>
    </location>
</feature>
<dbReference type="InterPro" id="IPR029787">
    <property type="entry name" value="Nucleotide_cyclase"/>
</dbReference>
<dbReference type="GO" id="GO:0071111">
    <property type="term" value="F:cyclic-guanylate-specific phosphodiesterase activity"/>
    <property type="evidence" value="ECO:0007669"/>
    <property type="project" value="InterPro"/>
</dbReference>
<dbReference type="Gene3D" id="3.30.70.270">
    <property type="match status" value="1"/>
</dbReference>
<reference evidence="3" key="1">
    <citation type="submission" date="2018-06" db="EMBL/GenBank/DDBJ databases">
        <authorList>
            <person name="Zhirakovskaya E."/>
        </authorList>
    </citation>
    <scope>NUCLEOTIDE SEQUENCE</scope>
</reference>
<dbReference type="InterPro" id="IPR046342">
    <property type="entry name" value="CBS_dom_sf"/>
</dbReference>
<dbReference type="PANTHER" id="PTHR33121:SF76">
    <property type="entry name" value="SIGNALING PROTEIN"/>
    <property type="match status" value="1"/>
</dbReference>
<protein>
    <submittedName>
        <fullName evidence="3">Diguanylate cyclase/phosphodiesterase (GGDEF &amp; EAL domains) with PAS/PAC sensor(S)</fullName>
    </submittedName>
</protein>
<organism evidence="3">
    <name type="scientific">hydrothermal vent metagenome</name>
    <dbReference type="NCBI Taxonomy" id="652676"/>
    <lineage>
        <taxon>unclassified sequences</taxon>
        <taxon>metagenomes</taxon>
        <taxon>ecological metagenomes</taxon>
    </lineage>
</organism>
<dbReference type="EMBL" id="UOFY01000001">
    <property type="protein sequence ID" value="VAX05369.1"/>
    <property type="molecule type" value="Genomic_DNA"/>
</dbReference>
<gene>
    <name evidence="3" type="ORF">MNBD_GAMMA25-1205</name>
</gene>
<dbReference type="PROSITE" id="PS50887">
    <property type="entry name" value="GGDEF"/>
    <property type="match status" value="1"/>
</dbReference>
<name>A0A3B1AHH6_9ZZZZ</name>
<evidence type="ECO:0000259" key="1">
    <source>
        <dbReference type="PROSITE" id="PS50883"/>
    </source>
</evidence>
<sequence>MNMQDMKATLADAIEQQNLTSVFQPIVSFRQKRIHGFEALSRGPSVSPLHSPEVLFDIAQQTGRLYELEKLCLSLAVNRFQEQSLPGKIFLNASPASLLEKNNQLDEMQRLLGGLAIPPESVVIELTEQYPLDEYDVLRKATHYYRSMGFQIAIDDLGAGYAGLRMWSELRPDYVKIDRHFVQGVDEDQIKQEFIYSIHDIAKSMNCKVIAEGIETITECQTICDIGIEFGQGYYFAHPHAKPKIFLKNNLLPCERKSSLENKKQFRLSDSVNSLLRESPSISTEASLEFVVDKFRNDRSLSTLAVVDESLQPVGITRRSVLLDLFVNPYGRALYGKKPIRLFMEEDPVMVDKNLYVEDASKLITDNSNLAIEDDFIIVDNGYFAGIGKVVDLLKKITDLQIRNARHANPLTMLPGNVPIYELIDRILKEKEAFTIGYFDLDNFKPFNDVYGYQHGDDVIRKLAELLVFHVDENRDFVGHIGGDDFIVIFQSGDWKIRCENILEQFEKDIPVYYSVADRKRGGILASDRRGRKQFYDMLSLSIGAVSPDIINCHSHHDVAALATEAKRQAKKITGNSLFIERRCQPYRSD</sequence>
<dbReference type="InterPro" id="IPR050706">
    <property type="entry name" value="Cyclic-di-GMP_PDE-like"/>
</dbReference>
<dbReference type="InterPro" id="IPR001633">
    <property type="entry name" value="EAL_dom"/>
</dbReference>
<dbReference type="CDD" id="cd01949">
    <property type="entry name" value="GGDEF"/>
    <property type="match status" value="1"/>
</dbReference>
<dbReference type="Gene3D" id="3.10.580.10">
    <property type="entry name" value="CBS-domain"/>
    <property type="match status" value="1"/>
</dbReference>
<dbReference type="NCBIfam" id="TIGR00254">
    <property type="entry name" value="GGDEF"/>
    <property type="match status" value="1"/>
</dbReference>
<dbReference type="Pfam" id="PF00563">
    <property type="entry name" value="EAL"/>
    <property type="match status" value="1"/>
</dbReference>
<dbReference type="Pfam" id="PF00990">
    <property type="entry name" value="GGDEF"/>
    <property type="match status" value="1"/>
</dbReference>
<dbReference type="SUPFAM" id="SSF141868">
    <property type="entry name" value="EAL domain-like"/>
    <property type="match status" value="1"/>
</dbReference>
<feature type="domain" description="EAL" evidence="1">
    <location>
        <begin position="3"/>
        <end position="253"/>
    </location>
</feature>
<dbReference type="InterPro" id="IPR000160">
    <property type="entry name" value="GGDEF_dom"/>
</dbReference>
<dbReference type="SUPFAM" id="SSF55073">
    <property type="entry name" value="Nucleotide cyclase"/>
    <property type="match status" value="1"/>
</dbReference>
<dbReference type="CDD" id="cd01948">
    <property type="entry name" value="EAL"/>
    <property type="match status" value="1"/>
</dbReference>